<dbReference type="RefSeq" id="WP_280941573.1">
    <property type="nucleotide sequence ID" value="NZ_JARYGX010000010.1"/>
</dbReference>
<keyword evidence="15 16" id="KW-0961">Cell wall biogenesis/degradation</keyword>
<keyword evidence="4 16" id="KW-0132">Cell division</keyword>
<dbReference type="Gene3D" id="3.90.1310.10">
    <property type="entry name" value="Penicillin-binding protein 2a (Domain 2)"/>
    <property type="match status" value="1"/>
</dbReference>
<dbReference type="Gene3D" id="1.10.150.770">
    <property type="match status" value="1"/>
</dbReference>
<comment type="pathway">
    <text evidence="16">Cell wall biogenesis; peptidoglycan biosynthesis.</text>
</comment>
<feature type="domain" description="Penicillin-binding protein dimerisation" evidence="18">
    <location>
        <begin position="69"/>
        <end position="219"/>
    </location>
</feature>
<dbReference type="PANTHER" id="PTHR30627:SF1">
    <property type="entry name" value="PEPTIDOGLYCAN D,D-TRANSPEPTIDASE FTSI"/>
    <property type="match status" value="1"/>
</dbReference>
<dbReference type="PANTHER" id="PTHR30627">
    <property type="entry name" value="PEPTIDOGLYCAN D,D-TRANSPEPTIDASE"/>
    <property type="match status" value="1"/>
</dbReference>
<keyword evidence="13 16" id="KW-0717">Septation</keyword>
<reference evidence="19" key="2">
    <citation type="submission" date="2023-04" db="EMBL/GenBank/DDBJ databases">
        <authorList>
            <person name="Sun J.-Q."/>
        </authorList>
    </citation>
    <scope>NUCLEOTIDE SEQUENCE</scope>
    <source>
        <strain evidence="19">CC-YY355</strain>
    </source>
</reference>
<sequence>MKFIRTSGGSAKKPRPRAQFNLQGRLMLVGGAMALCAVALVVRAVDLQLVDNAFYQQKADARFLREVPIPTSRGMITDRNGEPLAVSSPVESLYANPQELANNPAAIARLAEATDLPLDYLTRYVSQRKDKEFMYVPRHRRINPAVAQKILALKIPGVFSQREFRRFYPQGEAVSHVLGFTNIDDQGQEGVELAFDEWLRGTPGLQKVIRDRHGRIVEHVDLLRPAEPGKDLVLSIDRRIQFLAYRELKRTLLETGAASGSVVILDVATGEVLAMANLPSYNNNRVSGENRDAYRNRAVTDLLEPGSTMKPLTVAAGLEAGVITPTTRFDTSPGWIPNGRYRTSDFRNYGVLDTTGVITKSSNVGVSKIVKLLPDNSFDAFLRRFGFGSSTGSGFPGEAPGTFPTPERWSGTTKQTLSYGYGLSVTPLQIARAYAALGNGGRLVTPTFVKGGHSGETQQALDPAIAAQVVEMMQTVTEPGGTATRAAILGYHVAGKTGTARKSSGGGYARRYIAYFAGLVPVERPRFSVTVVVNDPDTSGGGSTYGGGWISAPLFARVMEGALRLMDVPPDDIDTWIAAQSAEEAKRARALAAAAPAASAAQRGAAP</sequence>
<evidence type="ECO:0000256" key="13">
    <source>
        <dbReference type="ARBA" id="ARBA00023210"/>
    </source>
</evidence>
<dbReference type="InterPro" id="IPR005311">
    <property type="entry name" value="PBP_dimer"/>
</dbReference>
<evidence type="ECO:0000256" key="10">
    <source>
        <dbReference type="ARBA" id="ARBA00022984"/>
    </source>
</evidence>
<feature type="domain" description="Penicillin-binding protein transpeptidase" evidence="17">
    <location>
        <begin position="260"/>
        <end position="560"/>
    </location>
</feature>
<evidence type="ECO:0000256" key="7">
    <source>
        <dbReference type="ARBA" id="ARBA00022692"/>
    </source>
</evidence>
<dbReference type="EC" id="3.4.16.4" evidence="16"/>
<gene>
    <name evidence="16" type="primary">ftsI</name>
    <name evidence="19" type="ORF">QF205_04615</name>
</gene>
<evidence type="ECO:0000256" key="5">
    <source>
        <dbReference type="ARBA" id="ARBA00022645"/>
    </source>
</evidence>
<evidence type="ECO:0000256" key="2">
    <source>
        <dbReference type="ARBA" id="ARBA00022475"/>
    </source>
</evidence>
<dbReference type="SUPFAM" id="SSF56601">
    <property type="entry name" value="beta-lactamase/transpeptidase-like"/>
    <property type="match status" value="1"/>
</dbReference>
<dbReference type="Proteomes" id="UP001160550">
    <property type="component" value="Unassembled WGS sequence"/>
</dbReference>
<dbReference type="Gene3D" id="3.30.450.330">
    <property type="match status" value="1"/>
</dbReference>
<feature type="active site" description="Acyl-ester intermediate" evidence="16">
    <location>
        <position position="307"/>
    </location>
</feature>
<comment type="caution">
    <text evidence="19">The sequence shown here is derived from an EMBL/GenBank/DDBJ whole genome shotgun (WGS) entry which is preliminary data.</text>
</comment>
<reference evidence="19" key="1">
    <citation type="journal article" date="2007" name="Int. J. Syst. Evol. Microbiol.">
        <title>Luteimonas composti sp. nov., a moderately thermophilic bacterium isolated from food waste.</title>
        <authorList>
            <person name="Young C.C."/>
            <person name="Kampfer P."/>
            <person name="Chen W.M."/>
            <person name="Yen W.S."/>
            <person name="Arun A.B."/>
            <person name="Lai W.A."/>
            <person name="Shen F.T."/>
            <person name="Rekha P.D."/>
            <person name="Lin K.Y."/>
            <person name="Chou J.H."/>
        </authorList>
    </citation>
    <scope>NUCLEOTIDE SEQUENCE</scope>
    <source>
        <strain evidence="19">CC-YY355</strain>
    </source>
</reference>
<evidence type="ECO:0000256" key="8">
    <source>
        <dbReference type="ARBA" id="ARBA00022801"/>
    </source>
</evidence>
<organism evidence="19 20">
    <name type="scientific">Luteimonas composti</name>
    <dbReference type="NCBI Taxonomy" id="398257"/>
    <lineage>
        <taxon>Bacteria</taxon>
        <taxon>Pseudomonadati</taxon>
        <taxon>Pseudomonadota</taxon>
        <taxon>Gammaproteobacteria</taxon>
        <taxon>Lysobacterales</taxon>
        <taxon>Lysobacteraceae</taxon>
        <taxon>Luteimonas</taxon>
    </lineage>
</organism>
<dbReference type="Pfam" id="PF03717">
    <property type="entry name" value="PBP_dimer"/>
    <property type="match status" value="1"/>
</dbReference>
<dbReference type="InterPro" id="IPR050515">
    <property type="entry name" value="Beta-lactam/transpept"/>
</dbReference>
<evidence type="ECO:0000256" key="3">
    <source>
        <dbReference type="ARBA" id="ARBA00022519"/>
    </source>
</evidence>
<evidence type="ECO:0000313" key="20">
    <source>
        <dbReference type="Proteomes" id="UP001160550"/>
    </source>
</evidence>
<keyword evidence="3 16" id="KW-0997">Cell inner membrane</keyword>
<name>A0ABT6MQK8_9GAMM</name>
<comment type="subcellular location">
    <subcellularLocation>
        <location evidence="1">Membrane</location>
    </subcellularLocation>
</comment>
<dbReference type="InterPro" id="IPR036138">
    <property type="entry name" value="PBP_dimer_sf"/>
</dbReference>
<evidence type="ECO:0000259" key="18">
    <source>
        <dbReference type="Pfam" id="PF03717"/>
    </source>
</evidence>
<keyword evidence="5 16" id="KW-0121">Carboxypeptidase</keyword>
<evidence type="ECO:0000256" key="9">
    <source>
        <dbReference type="ARBA" id="ARBA00022960"/>
    </source>
</evidence>
<evidence type="ECO:0000256" key="12">
    <source>
        <dbReference type="ARBA" id="ARBA00023136"/>
    </source>
</evidence>
<comment type="function">
    <text evidence="16">Catalyzes cross-linking of the peptidoglycan cell wall at the division septum.</text>
</comment>
<evidence type="ECO:0000256" key="15">
    <source>
        <dbReference type="ARBA" id="ARBA00023316"/>
    </source>
</evidence>
<evidence type="ECO:0000256" key="6">
    <source>
        <dbReference type="ARBA" id="ARBA00022670"/>
    </source>
</evidence>
<protein>
    <recommendedName>
        <fullName evidence="16">Peptidoglycan D,D-transpeptidase FtsI</fullName>
        <ecNumber evidence="16">3.4.16.4</ecNumber>
    </recommendedName>
    <alternativeName>
        <fullName evidence="16">Penicillin-binding protein 3</fullName>
        <shortName evidence="16">PBP-3</shortName>
    </alternativeName>
</protein>
<dbReference type="InterPro" id="IPR037532">
    <property type="entry name" value="FtsI_transpept"/>
</dbReference>
<keyword evidence="8 16" id="KW-0378">Hydrolase</keyword>
<dbReference type="SUPFAM" id="SSF56519">
    <property type="entry name" value="Penicillin binding protein dimerisation domain"/>
    <property type="match status" value="1"/>
</dbReference>
<evidence type="ECO:0000256" key="16">
    <source>
        <dbReference type="HAMAP-Rule" id="MF_02080"/>
    </source>
</evidence>
<evidence type="ECO:0000259" key="17">
    <source>
        <dbReference type="Pfam" id="PF00905"/>
    </source>
</evidence>
<dbReference type="HAMAP" id="MF_02080">
    <property type="entry name" value="FtsI_transpept"/>
    <property type="match status" value="1"/>
</dbReference>
<dbReference type="InterPro" id="IPR012338">
    <property type="entry name" value="Beta-lactam/transpept-like"/>
</dbReference>
<keyword evidence="11 16" id="KW-1133">Transmembrane helix</keyword>
<comment type="similarity">
    <text evidence="16">Belongs to the transpeptidase family. FtsI subfamily.</text>
</comment>
<keyword evidence="20" id="KW-1185">Reference proteome</keyword>
<keyword evidence="12 16" id="KW-0472">Membrane</keyword>
<evidence type="ECO:0000313" key="19">
    <source>
        <dbReference type="EMBL" id="MDH7452368.1"/>
    </source>
</evidence>
<dbReference type="Pfam" id="PF00905">
    <property type="entry name" value="Transpeptidase"/>
    <property type="match status" value="1"/>
</dbReference>
<keyword evidence="10 16" id="KW-0573">Peptidoglycan synthesis</keyword>
<accession>A0ABT6MQK8</accession>
<evidence type="ECO:0000256" key="1">
    <source>
        <dbReference type="ARBA" id="ARBA00004370"/>
    </source>
</evidence>
<dbReference type="EMBL" id="JARYGX010000010">
    <property type="protein sequence ID" value="MDH7452368.1"/>
    <property type="molecule type" value="Genomic_DNA"/>
</dbReference>
<evidence type="ECO:0000256" key="11">
    <source>
        <dbReference type="ARBA" id="ARBA00022989"/>
    </source>
</evidence>
<keyword evidence="14 16" id="KW-0131">Cell cycle</keyword>
<keyword evidence="9 16" id="KW-0133">Cell shape</keyword>
<evidence type="ECO:0000256" key="4">
    <source>
        <dbReference type="ARBA" id="ARBA00022618"/>
    </source>
</evidence>
<keyword evidence="2 16" id="KW-1003">Cell membrane</keyword>
<dbReference type="Gene3D" id="3.40.710.10">
    <property type="entry name" value="DD-peptidase/beta-lactamase superfamily"/>
    <property type="match status" value="1"/>
</dbReference>
<dbReference type="InterPro" id="IPR001460">
    <property type="entry name" value="PCN-bd_Tpept"/>
</dbReference>
<comment type="catalytic activity">
    <reaction evidence="16">
        <text>Preferential cleavage: (Ac)2-L-Lys-D-Ala-|-D-Ala. Also transpeptidation of peptidyl-alanyl moieties that are N-acyl substituents of D-alanine.</text>
        <dbReference type="EC" id="3.4.16.4"/>
    </reaction>
</comment>
<keyword evidence="7 16" id="KW-0812">Transmembrane</keyword>
<evidence type="ECO:0000256" key="14">
    <source>
        <dbReference type="ARBA" id="ARBA00023306"/>
    </source>
</evidence>
<keyword evidence="6 16" id="KW-0645">Protease</keyword>
<proteinExistence type="inferred from homology"/>